<accession>A0A1V3C0U6</accession>
<name>A0A1V3C0U6_9ACTN</name>
<comment type="caution">
    <text evidence="3">The sequence shown here is derived from an EMBL/GenBank/DDBJ whole genome shotgun (WGS) entry which is preliminary data.</text>
</comment>
<keyword evidence="4" id="KW-1185">Reference proteome</keyword>
<dbReference type="OrthoDB" id="5495375at2"/>
<evidence type="ECO:0000313" key="4">
    <source>
        <dbReference type="Proteomes" id="UP000189004"/>
    </source>
</evidence>
<dbReference type="EMBL" id="MCOK01000001">
    <property type="protein sequence ID" value="OOC53980.1"/>
    <property type="molecule type" value="Genomic_DNA"/>
</dbReference>
<dbReference type="PANTHER" id="PTHR43798">
    <property type="entry name" value="MONOACYLGLYCEROL LIPASE"/>
    <property type="match status" value="1"/>
</dbReference>
<dbReference type="InterPro" id="IPR050266">
    <property type="entry name" value="AB_hydrolase_sf"/>
</dbReference>
<evidence type="ECO:0000259" key="2">
    <source>
        <dbReference type="Pfam" id="PF12697"/>
    </source>
</evidence>
<dbReference type="STRING" id="501010.NOSIN_09325"/>
<keyword evidence="1 3" id="KW-0378">Hydrolase</keyword>
<dbReference type="GO" id="GO:0016020">
    <property type="term" value="C:membrane"/>
    <property type="evidence" value="ECO:0007669"/>
    <property type="project" value="TreeGrafter"/>
</dbReference>
<dbReference type="Pfam" id="PF12697">
    <property type="entry name" value="Abhydrolase_6"/>
    <property type="match status" value="1"/>
</dbReference>
<organism evidence="3 4">
    <name type="scientific">Nocardiopsis sinuspersici</name>
    <dbReference type="NCBI Taxonomy" id="501010"/>
    <lineage>
        <taxon>Bacteria</taxon>
        <taxon>Bacillati</taxon>
        <taxon>Actinomycetota</taxon>
        <taxon>Actinomycetes</taxon>
        <taxon>Streptosporangiales</taxon>
        <taxon>Nocardiopsidaceae</taxon>
        <taxon>Nocardiopsis</taxon>
    </lineage>
</organism>
<evidence type="ECO:0000256" key="1">
    <source>
        <dbReference type="ARBA" id="ARBA00022801"/>
    </source>
</evidence>
<protein>
    <submittedName>
        <fullName evidence="3">Alpha/beta hydrolase</fullName>
    </submittedName>
</protein>
<reference evidence="4" key="1">
    <citation type="submission" date="2016-08" db="EMBL/GenBank/DDBJ databases">
        <authorList>
            <person name="Tokovenko B."/>
            <person name="Kalinowski J."/>
        </authorList>
    </citation>
    <scope>NUCLEOTIDE SEQUENCE [LARGE SCALE GENOMIC DNA]</scope>
    <source>
        <strain evidence="4">UTMC102</strain>
    </source>
</reference>
<evidence type="ECO:0000313" key="3">
    <source>
        <dbReference type="EMBL" id="OOC53980.1"/>
    </source>
</evidence>
<dbReference type="InterPro" id="IPR029058">
    <property type="entry name" value="AB_hydrolase_fold"/>
</dbReference>
<dbReference type="Gene3D" id="3.40.50.1820">
    <property type="entry name" value="alpha/beta hydrolase"/>
    <property type="match status" value="1"/>
</dbReference>
<sequence>MSTIYTSPTGERELRLHYRRALESWPVPADHLRISTGQGETFVLACGPQDGPAVLLLHGSGANATAWNADVTELARRARVYAVDVIGEPGLSAPSRPPLDSGAHARWLEEVLDGLGLTSAAVVGMSLGGWMALDLATRCPERVRRLGLLCPGGLGRQRTGRILLSMALRVFGARGRRRSVRSMTGLSETEDRSVLDAVERTFAHFRPRTEGLPRFSDQALGRLTMPVLAIVGERDAMFDSRQSARRLRARVPHATVTVLPGTGHAVLGQGAAIAAFLDA</sequence>
<feature type="domain" description="AB hydrolase-1" evidence="2">
    <location>
        <begin position="54"/>
        <end position="275"/>
    </location>
</feature>
<proteinExistence type="predicted"/>
<dbReference type="SUPFAM" id="SSF53474">
    <property type="entry name" value="alpha/beta-Hydrolases"/>
    <property type="match status" value="1"/>
</dbReference>
<dbReference type="AlphaFoldDB" id="A0A1V3C0U6"/>
<dbReference type="Proteomes" id="UP000189004">
    <property type="component" value="Unassembled WGS sequence"/>
</dbReference>
<dbReference type="InterPro" id="IPR000073">
    <property type="entry name" value="AB_hydrolase_1"/>
</dbReference>
<dbReference type="GO" id="GO:0016787">
    <property type="term" value="F:hydrolase activity"/>
    <property type="evidence" value="ECO:0007669"/>
    <property type="project" value="UniProtKB-KW"/>
</dbReference>
<gene>
    <name evidence="3" type="ORF">NOSIN_09325</name>
</gene>
<dbReference type="PANTHER" id="PTHR43798:SF31">
    <property type="entry name" value="AB HYDROLASE SUPERFAMILY PROTEIN YCLE"/>
    <property type="match status" value="1"/>
</dbReference>
<dbReference type="RefSeq" id="WP_077690375.1">
    <property type="nucleotide sequence ID" value="NZ_MCOK01000001.1"/>
</dbReference>